<dbReference type="AlphaFoldDB" id="A0A645IJB8"/>
<dbReference type="Gene3D" id="1.10.287.380">
    <property type="entry name" value="Valyl-tRNA synthetase, C-terminal domain"/>
    <property type="match status" value="1"/>
</dbReference>
<accession>A0A645IJB8</accession>
<dbReference type="Pfam" id="PF16326">
    <property type="entry name" value="ABC_tran_CTD"/>
    <property type="match status" value="1"/>
</dbReference>
<evidence type="ECO:0000256" key="2">
    <source>
        <dbReference type="ARBA" id="ARBA00022840"/>
    </source>
</evidence>
<organism evidence="4">
    <name type="scientific">bioreactor metagenome</name>
    <dbReference type="NCBI Taxonomy" id="1076179"/>
    <lineage>
        <taxon>unclassified sequences</taxon>
        <taxon>metagenomes</taxon>
        <taxon>ecological metagenomes</taxon>
    </lineage>
</organism>
<keyword evidence="2" id="KW-0067">ATP-binding</keyword>
<dbReference type="InterPro" id="IPR037118">
    <property type="entry name" value="Val-tRNA_synth_C_sf"/>
</dbReference>
<proteinExistence type="predicted"/>
<protein>
    <recommendedName>
        <fullName evidence="3">ABC transporter Uup C-terminal domain-containing protein</fullName>
    </recommendedName>
</protein>
<evidence type="ECO:0000313" key="4">
    <source>
        <dbReference type="EMBL" id="MPN51086.1"/>
    </source>
</evidence>
<dbReference type="InterPro" id="IPR032524">
    <property type="entry name" value="ABC_tran_C"/>
</dbReference>
<comment type="caution">
    <text evidence="4">The sequence shown here is derived from an EMBL/GenBank/DDBJ whole genome shotgun (WGS) entry which is preliminary data.</text>
</comment>
<reference evidence="4" key="1">
    <citation type="submission" date="2019-08" db="EMBL/GenBank/DDBJ databases">
        <authorList>
            <person name="Kucharzyk K."/>
            <person name="Murdoch R.W."/>
            <person name="Higgins S."/>
            <person name="Loffler F."/>
        </authorList>
    </citation>
    <scope>NUCLEOTIDE SEQUENCE</scope>
</reference>
<keyword evidence="1" id="KW-0547">Nucleotide-binding</keyword>
<evidence type="ECO:0000256" key="1">
    <source>
        <dbReference type="ARBA" id="ARBA00022741"/>
    </source>
</evidence>
<dbReference type="EMBL" id="VSSQ01115814">
    <property type="protein sequence ID" value="MPN51086.1"/>
    <property type="molecule type" value="Genomic_DNA"/>
</dbReference>
<dbReference type="GO" id="GO:0003677">
    <property type="term" value="F:DNA binding"/>
    <property type="evidence" value="ECO:0007669"/>
    <property type="project" value="InterPro"/>
</dbReference>
<feature type="domain" description="ABC transporter Uup C-terminal" evidence="3">
    <location>
        <begin position="1"/>
        <end position="57"/>
    </location>
</feature>
<dbReference type="GO" id="GO:0005524">
    <property type="term" value="F:ATP binding"/>
    <property type="evidence" value="ECO:0007669"/>
    <property type="project" value="UniProtKB-KW"/>
</dbReference>
<name>A0A645IJB8_9ZZZZ</name>
<gene>
    <name evidence="4" type="ORF">SDC9_198728</name>
</gene>
<sequence length="70" mass="8135">MEKEIEAGEARLEELSSLMTENAAFPEKNAQIQDWLGEYQALEKRIPQAYEDWENLSRDLEENSNRHAPA</sequence>
<evidence type="ECO:0000259" key="3">
    <source>
        <dbReference type="Pfam" id="PF16326"/>
    </source>
</evidence>